<dbReference type="RefSeq" id="XP_004348757.2">
    <property type="nucleotide sequence ID" value="XM_004348707.2"/>
</dbReference>
<dbReference type="FunFam" id="2.30.29.30:FF:000286">
    <property type="entry name" value="PH-protein kinase domain containing protein"/>
    <property type="match status" value="2"/>
</dbReference>
<dbReference type="InterPro" id="IPR001849">
    <property type="entry name" value="PH_domain"/>
</dbReference>
<dbReference type="PROSITE" id="PS51456">
    <property type="entry name" value="MYOSIN_MOTOR"/>
    <property type="match status" value="1"/>
</dbReference>
<feature type="domain" description="Myosin motor" evidence="14">
    <location>
        <begin position="63"/>
        <end position="727"/>
    </location>
</feature>
<evidence type="ECO:0000256" key="3">
    <source>
        <dbReference type="ARBA" id="ARBA00022490"/>
    </source>
</evidence>
<dbReference type="InterPro" id="IPR019749">
    <property type="entry name" value="Band_41_domain"/>
</dbReference>
<dbReference type="Gene3D" id="1.20.80.10">
    <property type="match status" value="1"/>
</dbReference>
<dbReference type="PROSITE" id="PS51016">
    <property type="entry name" value="MYTH4"/>
    <property type="match status" value="1"/>
</dbReference>
<dbReference type="InterPro" id="IPR038185">
    <property type="entry name" value="MyTH4_dom_sf"/>
</dbReference>
<dbReference type="Gene3D" id="1.10.10.820">
    <property type="match status" value="1"/>
</dbReference>
<dbReference type="SMART" id="SM00015">
    <property type="entry name" value="IQ"/>
    <property type="match status" value="3"/>
</dbReference>
<dbReference type="Gene3D" id="1.20.5.190">
    <property type="match status" value="1"/>
</dbReference>
<dbReference type="FunFam" id="1.10.10.820:FF:000001">
    <property type="entry name" value="Myosin heavy chain"/>
    <property type="match status" value="1"/>
</dbReference>
<name>A0A0D2WLJ3_CAPO3</name>
<dbReference type="CDD" id="cd14473">
    <property type="entry name" value="FERM_B-lobe"/>
    <property type="match status" value="1"/>
</dbReference>
<proteinExistence type="inferred from homology"/>
<dbReference type="STRING" id="595528.A0A0D2WLJ3"/>
<dbReference type="SMART" id="SM00242">
    <property type="entry name" value="MYSc"/>
    <property type="match status" value="1"/>
</dbReference>
<evidence type="ECO:0000259" key="14">
    <source>
        <dbReference type="PROSITE" id="PS51456"/>
    </source>
</evidence>
<evidence type="ECO:0000256" key="2">
    <source>
        <dbReference type="ARBA" id="ARBA00008314"/>
    </source>
</evidence>
<dbReference type="InterPro" id="IPR000048">
    <property type="entry name" value="IQ_motif_EF-hand-BS"/>
</dbReference>
<evidence type="ECO:0000256" key="1">
    <source>
        <dbReference type="ARBA" id="ARBA00004496"/>
    </source>
</evidence>
<keyword evidence="8 9" id="KW-0009">Actin-binding</keyword>
<reference evidence="16" key="1">
    <citation type="submission" date="2011-02" db="EMBL/GenBank/DDBJ databases">
        <title>The Genome Sequence of Capsaspora owczarzaki ATCC 30864.</title>
        <authorList>
            <person name="Russ C."/>
            <person name="Cuomo C."/>
            <person name="Burger G."/>
            <person name="Gray M.W."/>
            <person name="Holland P.W.H."/>
            <person name="King N."/>
            <person name="Lang F.B.F."/>
            <person name="Roger A.J."/>
            <person name="Ruiz-Trillo I."/>
            <person name="Young S.K."/>
            <person name="Zeng Q."/>
            <person name="Gargeya S."/>
            <person name="Alvarado L."/>
            <person name="Berlin A."/>
            <person name="Chapman S.B."/>
            <person name="Chen Z."/>
            <person name="Freedman E."/>
            <person name="Gellesch M."/>
            <person name="Goldberg J."/>
            <person name="Griggs A."/>
            <person name="Gujja S."/>
            <person name="Heilman E."/>
            <person name="Heiman D."/>
            <person name="Howarth C."/>
            <person name="Mehta T."/>
            <person name="Neiman D."/>
            <person name="Pearson M."/>
            <person name="Roberts A."/>
            <person name="Saif S."/>
            <person name="Shea T."/>
            <person name="Shenoy N."/>
            <person name="Sisk P."/>
            <person name="Stolte C."/>
            <person name="Sykes S."/>
            <person name="White J."/>
            <person name="Yandava C."/>
            <person name="Haas B."/>
            <person name="Nusbaum C."/>
            <person name="Birren B."/>
        </authorList>
    </citation>
    <scope>NUCLEOTIDE SEQUENCE</scope>
    <source>
        <strain evidence="16">ATCC 30864</strain>
    </source>
</reference>
<dbReference type="eggNOG" id="KOG4229">
    <property type="taxonomic scope" value="Eukaryota"/>
</dbReference>
<keyword evidence="5 9" id="KW-0067">ATP-binding</keyword>
<keyword evidence="4 9" id="KW-0547">Nucleotide-binding</keyword>
<accession>A0A0D2WLJ3</accession>
<evidence type="ECO:0000256" key="10">
    <source>
        <dbReference type="SAM" id="MobiDB-lite"/>
    </source>
</evidence>
<evidence type="ECO:0000259" key="13">
    <source>
        <dbReference type="PROSITE" id="PS51016"/>
    </source>
</evidence>
<feature type="region of interest" description="Disordered" evidence="10">
    <location>
        <begin position="912"/>
        <end position="945"/>
    </location>
</feature>
<dbReference type="Pfam" id="PF21989">
    <property type="entry name" value="RA_2"/>
    <property type="match status" value="1"/>
</dbReference>
<dbReference type="OrthoDB" id="6108017at2759"/>
<feature type="region of interest" description="Disordered" evidence="10">
    <location>
        <begin position="883"/>
        <end position="902"/>
    </location>
</feature>
<dbReference type="InterPro" id="IPR036961">
    <property type="entry name" value="Kinesin_motor_dom_sf"/>
</dbReference>
<dbReference type="GO" id="GO:0005524">
    <property type="term" value="F:ATP binding"/>
    <property type="evidence" value="ECO:0007669"/>
    <property type="project" value="UniProtKB-UniRule"/>
</dbReference>
<organism evidence="15 16">
    <name type="scientific">Capsaspora owczarzaki (strain ATCC 30864)</name>
    <dbReference type="NCBI Taxonomy" id="595528"/>
    <lineage>
        <taxon>Eukaryota</taxon>
        <taxon>Filasterea</taxon>
        <taxon>Capsaspora</taxon>
    </lineage>
</organism>
<dbReference type="InterPro" id="IPR000857">
    <property type="entry name" value="MyTH4_dom"/>
</dbReference>
<dbReference type="Pfam" id="PF00373">
    <property type="entry name" value="FERM_M"/>
    <property type="match status" value="1"/>
</dbReference>
<dbReference type="SUPFAM" id="SSF52540">
    <property type="entry name" value="P-loop containing nucleoside triphosphate hydrolases"/>
    <property type="match status" value="1"/>
</dbReference>
<dbReference type="PROSITE" id="PS50057">
    <property type="entry name" value="FERM_3"/>
    <property type="match status" value="1"/>
</dbReference>
<feature type="domain" description="PH" evidence="11">
    <location>
        <begin position="945"/>
        <end position="1084"/>
    </location>
</feature>
<evidence type="ECO:0000259" key="11">
    <source>
        <dbReference type="PROSITE" id="PS50003"/>
    </source>
</evidence>
<dbReference type="InterPro" id="IPR001609">
    <property type="entry name" value="Myosin_head_motor_dom-like"/>
</dbReference>
<dbReference type="InterPro" id="IPR011993">
    <property type="entry name" value="PH-like_dom_sf"/>
</dbReference>
<feature type="domain" description="FERM" evidence="12">
    <location>
        <begin position="1466"/>
        <end position="1797"/>
    </location>
</feature>
<dbReference type="Gene3D" id="6.20.240.20">
    <property type="match status" value="1"/>
</dbReference>
<dbReference type="PROSITE" id="PS50096">
    <property type="entry name" value="IQ"/>
    <property type="match status" value="1"/>
</dbReference>
<evidence type="ECO:0000313" key="16">
    <source>
        <dbReference type="Proteomes" id="UP000008743"/>
    </source>
</evidence>
<dbReference type="InterPro" id="IPR051724">
    <property type="entry name" value="Actin_motor_Myosin"/>
</dbReference>
<evidence type="ECO:0000256" key="8">
    <source>
        <dbReference type="ARBA" id="ARBA00023203"/>
    </source>
</evidence>
<dbReference type="SMART" id="SM00233">
    <property type="entry name" value="PH"/>
    <property type="match status" value="2"/>
</dbReference>
<dbReference type="InterPro" id="IPR027417">
    <property type="entry name" value="P-loop_NTPase"/>
</dbReference>
<dbReference type="EMBL" id="KE346362">
    <property type="protein sequence ID" value="KJE90748.1"/>
    <property type="molecule type" value="Genomic_DNA"/>
</dbReference>
<dbReference type="GO" id="GO:0003779">
    <property type="term" value="F:actin binding"/>
    <property type="evidence" value="ECO:0007669"/>
    <property type="project" value="UniProtKB-KW"/>
</dbReference>
<dbReference type="PANTHER" id="PTHR46049">
    <property type="entry name" value="AGAP003327-PA"/>
    <property type="match status" value="1"/>
</dbReference>
<keyword evidence="6 9" id="KW-0518">Myosin</keyword>
<dbReference type="InterPro" id="IPR002404">
    <property type="entry name" value="IRS_PTB"/>
</dbReference>
<dbReference type="Pfam" id="PF02174">
    <property type="entry name" value="IRS"/>
    <property type="match status" value="1"/>
</dbReference>
<protein>
    <submittedName>
        <fullName evidence="15">Myosin-X</fullName>
    </submittedName>
</protein>
<dbReference type="PROSITE" id="PS50003">
    <property type="entry name" value="PH_DOMAIN"/>
    <property type="match status" value="2"/>
</dbReference>
<dbReference type="InParanoid" id="A0A0D2WLJ3"/>
<evidence type="ECO:0000313" key="15">
    <source>
        <dbReference type="EMBL" id="KJE90748.1"/>
    </source>
</evidence>
<feature type="compositionally biased region" description="Acidic residues" evidence="10">
    <location>
        <begin position="914"/>
        <end position="924"/>
    </location>
</feature>
<dbReference type="SUPFAM" id="SSF47031">
    <property type="entry name" value="Second domain of FERM"/>
    <property type="match status" value="1"/>
</dbReference>
<dbReference type="InterPro" id="IPR000299">
    <property type="entry name" value="FERM_domain"/>
</dbReference>
<dbReference type="Proteomes" id="UP000008743">
    <property type="component" value="Unassembled WGS sequence"/>
</dbReference>
<dbReference type="Gene3D" id="1.20.120.720">
    <property type="entry name" value="Myosin VI head, motor domain, U50 subdomain"/>
    <property type="match status" value="1"/>
</dbReference>
<dbReference type="Pfam" id="PF00169">
    <property type="entry name" value="PH"/>
    <property type="match status" value="3"/>
</dbReference>
<dbReference type="Gene3D" id="3.40.850.10">
    <property type="entry name" value="Kinesin motor domain"/>
    <property type="match status" value="1"/>
</dbReference>
<dbReference type="InterPro" id="IPR019748">
    <property type="entry name" value="FERM_central"/>
</dbReference>
<dbReference type="Gene3D" id="3.10.20.90">
    <property type="entry name" value="Phosphatidylinositol 3-kinase Catalytic Subunit, Chain A, domain 1"/>
    <property type="match status" value="1"/>
</dbReference>
<dbReference type="InterPro" id="IPR014352">
    <property type="entry name" value="FERM/acyl-CoA-bd_prot_sf"/>
</dbReference>
<keyword evidence="7 9" id="KW-0505">Motor protein</keyword>
<dbReference type="PRINTS" id="PR00193">
    <property type="entry name" value="MYOSINHEAVY"/>
</dbReference>
<dbReference type="Gene3D" id="1.25.40.530">
    <property type="entry name" value="MyTH4 domain"/>
    <property type="match status" value="1"/>
</dbReference>
<evidence type="ECO:0000256" key="9">
    <source>
        <dbReference type="PROSITE-ProRule" id="PRU00782"/>
    </source>
</evidence>
<feature type="compositionally biased region" description="Acidic residues" evidence="10">
    <location>
        <begin position="934"/>
        <end position="944"/>
    </location>
</feature>
<feature type="domain" description="MyTH4" evidence="13">
    <location>
        <begin position="1301"/>
        <end position="1461"/>
    </location>
</feature>
<sequence>MATSFEPGSTVWVKTPETWAAATVTSSSGGNYAFKLRSGQDFKLDAKNVSRDTVMPMHPTSVTSVEDMATLADLHEGAILHNIDLRYAKDLIYTYIGSILCAVNPYKKIDMYGDKLLKSYNKRALGELPPHIYAIANEAYYALWKTNHHQCVLISGESGAGKTESTKLILKYLSTMSNAESLVEKQILESSPIMEAFGNAKTVYNNNSSRFGKFIKIQFSDRGAIEGAKIIDYLLEKGRVVRLNPGERNYHVFYNLLTGGSREEKASLLLTSADNYRYTKMGGVLSDPSIDDVGDYKSVRSAMITMGFTPEQSTDIFKVIAGILHLGNIEFVTSGGAQVKNRTDLANASAMFGVDDGQLGENLTSKTITLRGESITTPLDGAQAEESRDSLAMALYSRVFSWIITRINKTIHAKETFLSVGVLDIFGFENFQVNSFEQFCINYANEKLQQYFNRHIFSLEQLEYQKENISWADIDWVDNAECLDLIEAKLGLLALLDEESRFPKGTDETLLQKFHERHEKNKYYIKPRLAKTSYGIRHYAGDVQYETAGFLEKNRDNFRDDLVLLLQESKSDFVYDLFEKDAVADSSKENKAGARKKPTVSAQFKDSLSSLMTALGAAHPYFVRCVKPNMKKVPASFEAPVVLNQLRYSGMLETVRIRRAGYPVRRVFDDFLYRYRVLGRGVKAPNDIEKCKAVLRNYDPQGKDWQIGKTKVFLRESLEIVLEKKREDELAVVLRIIKSRVLGYAIRRRFLKIRRAIVLIQKNYKGFYGAKQFKQKRKAAVHIQKIYRGYRARLLRARLLEQKRKEEERRREEIRRKEEERRKEMERLQRENKTRELEELKRKADEEARLEAAEEERARQANEADAQKAKALEAELDAKRKIEDDKRKAEEEAKRRAQADVKRKAEAAKLAAELDLDDGGDEEAQGGIDKGAESDDEEAESEAIDEYKEGYMVKQGGRIKTWKRRWFILRDGTLAYFKGKQGESQKAGWLTKQGGAVKSWKLRWMVLKDGKLSYFKSDAEQEECLGTVDIRKDVSGIEEPAAAKSKCKKDNAFGLITTERTYYMFAESAEACEEWLAELKAIRSKTDDEMKSLDSAQVDFRNAQGQVDLVDILSVGSTNDPTRPNTFAIVTANRVFQMQAETPQEYAEWIRVLTPRKKHAGDSDQEILEKGWLVKEGGARKSRKKRWFTLRKDVIYYHKDPYTDVAIGTIPLNSLCSVVPPDELVGQNTGSWSFFVHARRRSYYLVAATQADATRWVSAIQEIIDSKAPIETQTEKLIAELKTAKVADVDRIYSSYPILTCGSEPLKSSLLPLPYGDLSLDKTGARTYTTLFEEAMKISQYMVHPEYIVNPLPLIQYILQTCFDLPKIRNEVYCQLIKQTTDNANPNSQISIRNWQILTVLGCSFLPARKYVRFLRFHLKRSLDRYPNTEVAKYAAYCMDCIQQTKYRDYPASQEEIVAIQTQKELLITVLCQGGRTCKVAINSFTTAGEVTELLKRKLNMERCINGFGLYELSGDVQKSIEEKTIVVDILGKWEKYKRAGYVPGADGWRLVFKLFCVHEVHTRNLSPIELEFVHAAACEQVMARRFPCDENQLFKLSALMMQYDMGDMDPGIQFDKQCTDFKKYYPMKVENTLANSPISLSALKNTMTGTLRKIKSNFDDSQSQEILGIKAQLATEWSKLRGKGNQMALSEFMAILQSWDGYGCTIFDVENPVKEKNIPKNLWLAVGIKGVALYKPGTRECVASYGYETILSFGAPVANTYKIVIDGQGTVTFETTKVLEIAKLMKAYINELVRRRRAGLF</sequence>
<feature type="region of interest" description="Disordered" evidence="10">
    <location>
        <begin position="810"/>
        <end position="834"/>
    </location>
</feature>
<dbReference type="SUPFAM" id="SSF50729">
    <property type="entry name" value="PH domain-like"/>
    <property type="match status" value="5"/>
</dbReference>
<feature type="domain" description="PH" evidence="11">
    <location>
        <begin position="1166"/>
        <end position="1265"/>
    </location>
</feature>
<keyword evidence="16" id="KW-1185">Reference proteome</keyword>
<dbReference type="SUPFAM" id="SSF54236">
    <property type="entry name" value="Ubiquitin-like"/>
    <property type="match status" value="1"/>
</dbReference>
<evidence type="ECO:0000256" key="5">
    <source>
        <dbReference type="ARBA" id="ARBA00022840"/>
    </source>
</evidence>
<feature type="region of interest" description="Actin-binding" evidence="9">
    <location>
        <begin position="608"/>
        <end position="630"/>
    </location>
</feature>
<dbReference type="InterPro" id="IPR035963">
    <property type="entry name" value="FERM_2"/>
</dbReference>
<dbReference type="GO" id="GO:0003774">
    <property type="term" value="F:cytoskeletal motor activity"/>
    <property type="evidence" value="ECO:0007669"/>
    <property type="project" value="UniProtKB-UniRule"/>
</dbReference>
<dbReference type="SMART" id="SM00295">
    <property type="entry name" value="B41"/>
    <property type="match status" value="1"/>
</dbReference>
<evidence type="ECO:0000256" key="4">
    <source>
        <dbReference type="ARBA" id="ARBA00022741"/>
    </source>
</evidence>
<dbReference type="CDD" id="cd17110">
    <property type="entry name" value="FERM_F1_Myo10_like"/>
    <property type="match status" value="1"/>
</dbReference>
<dbReference type="Gene3D" id="1.20.58.530">
    <property type="match status" value="1"/>
</dbReference>
<dbReference type="Gene3D" id="2.30.29.30">
    <property type="entry name" value="Pleckstrin-homology domain (PH domain)/Phosphotyrosine-binding domain (PTB)"/>
    <property type="match status" value="4"/>
</dbReference>
<dbReference type="PANTHER" id="PTHR46049:SF3">
    <property type="entry name" value="MYOSIN VIIA"/>
    <property type="match status" value="1"/>
</dbReference>
<gene>
    <name evidence="15" type="ORF">CAOG_002007</name>
</gene>
<evidence type="ECO:0000256" key="7">
    <source>
        <dbReference type="ARBA" id="ARBA00023175"/>
    </source>
</evidence>
<evidence type="ECO:0000259" key="12">
    <source>
        <dbReference type="PROSITE" id="PS50057"/>
    </source>
</evidence>
<feature type="binding site" evidence="9">
    <location>
        <begin position="156"/>
        <end position="163"/>
    </location>
    <ligand>
        <name>ATP</name>
        <dbReference type="ChEBI" id="CHEBI:30616"/>
    </ligand>
</feature>
<dbReference type="Pfam" id="PF00784">
    <property type="entry name" value="MyTH4"/>
    <property type="match status" value="1"/>
</dbReference>
<evidence type="ECO:0000256" key="6">
    <source>
        <dbReference type="ARBA" id="ARBA00023123"/>
    </source>
</evidence>
<dbReference type="GO" id="GO:0005737">
    <property type="term" value="C:cytoplasm"/>
    <property type="evidence" value="ECO:0007669"/>
    <property type="project" value="UniProtKB-SubCell"/>
</dbReference>
<dbReference type="GO" id="GO:0016459">
    <property type="term" value="C:myosin complex"/>
    <property type="evidence" value="ECO:0007669"/>
    <property type="project" value="UniProtKB-KW"/>
</dbReference>
<dbReference type="InterPro" id="IPR029071">
    <property type="entry name" value="Ubiquitin-like_domsf"/>
</dbReference>
<dbReference type="Pfam" id="PF18597">
    <property type="entry name" value="SH3_19"/>
    <property type="match status" value="1"/>
</dbReference>
<comment type="similarity">
    <text evidence="2 9">Belongs to the TRAFAC class myosin-kinesin ATPase superfamily. Myosin family.</text>
</comment>
<dbReference type="Pfam" id="PF00612">
    <property type="entry name" value="IQ"/>
    <property type="match status" value="1"/>
</dbReference>
<keyword evidence="3" id="KW-0963">Cytoplasm</keyword>
<dbReference type="Pfam" id="PF00063">
    <property type="entry name" value="Myosin_head"/>
    <property type="match status" value="1"/>
</dbReference>
<dbReference type="InterPro" id="IPR040640">
    <property type="entry name" value="MyoX_N_SH3"/>
</dbReference>
<comment type="subcellular location">
    <subcellularLocation>
        <location evidence="1">Cytoplasm</location>
    </subcellularLocation>
</comment>
<dbReference type="SMART" id="SM00139">
    <property type="entry name" value="MyTH4"/>
    <property type="match status" value="1"/>
</dbReference>
<dbReference type="PhylomeDB" id="A0A0D2WLJ3"/>